<feature type="binding site" evidence="7 9">
    <location>
        <begin position="80"/>
        <end position="81"/>
    </location>
    <ligand>
        <name>FMN</name>
        <dbReference type="ChEBI" id="CHEBI:58210"/>
    </ligand>
</feature>
<keyword evidence="4 7" id="KW-0288">FMN</keyword>
<dbReference type="InterPro" id="IPR000659">
    <property type="entry name" value="Pyridox_Oxase"/>
</dbReference>
<dbReference type="PANTHER" id="PTHR10851:SF0">
    <property type="entry name" value="PYRIDOXINE-5'-PHOSPHATE OXIDASE"/>
    <property type="match status" value="1"/>
</dbReference>
<dbReference type="UniPathway" id="UPA01068">
    <property type="reaction ID" value="UER00304"/>
</dbReference>
<keyword evidence="6 7" id="KW-0664">Pyridoxine biosynthesis</keyword>
<dbReference type="Pfam" id="PF10590">
    <property type="entry name" value="PNP_phzG_C"/>
    <property type="match status" value="1"/>
</dbReference>
<evidence type="ECO:0000256" key="6">
    <source>
        <dbReference type="ARBA" id="ARBA00023096"/>
    </source>
</evidence>
<evidence type="ECO:0000313" key="12">
    <source>
        <dbReference type="EMBL" id="SDE92454.1"/>
    </source>
</evidence>
<dbReference type="InterPro" id="IPR019576">
    <property type="entry name" value="Pyridoxamine_oxidase_dimer_C"/>
</dbReference>
<feature type="binding site" evidence="7 9">
    <location>
        <begin position="144"/>
        <end position="145"/>
    </location>
    <ligand>
        <name>FMN</name>
        <dbReference type="ChEBI" id="CHEBI:58210"/>
    </ligand>
</feature>
<feature type="domain" description="Pyridoxine 5'-phosphate oxidase dimerisation C-terminal" evidence="11">
    <location>
        <begin position="176"/>
        <end position="217"/>
    </location>
</feature>
<feature type="binding site" evidence="7 8">
    <location>
        <position position="135"/>
    </location>
    <ligand>
        <name>substrate</name>
    </ligand>
</feature>
<dbReference type="AlphaFoldDB" id="A0A1G7GWK1"/>
<dbReference type="NCBIfam" id="TIGR00558">
    <property type="entry name" value="pdxH"/>
    <property type="match status" value="1"/>
</dbReference>
<evidence type="ECO:0000259" key="11">
    <source>
        <dbReference type="Pfam" id="PF10590"/>
    </source>
</evidence>
<dbReference type="InterPro" id="IPR011576">
    <property type="entry name" value="Pyridox_Oxase_N"/>
</dbReference>
<gene>
    <name evidence="7" type="primary">pdxH</name>
    <name evidence="12" type="ORF">SAMN05421825_0599</name>
</gene>
<dbReference type="GO" id="GO:0008615">
    <property type="term" value="P:pyridoxine biosynthetic process"/>
    <property type="evidence" value="ECO:0007669"/>
    <property type="project" value="UniProtKB-UniRule"/>
</dbReference>
<dbReference type="Gene3D" id="2.30.110.10">
    <property type="entry name" value="Electron Transport, Fmn-binding Protein, Chain A"/>
    <property type="match status" value="1"/>
</dbReference>
<dbReference type="HAMAP" id="MF_01629">
    <property type="entry name" value="PdxH"/>
    <property type="match status" value="1"/>
</dbReference>
<evidence type="ECO:0000256" key="2">
    <source>
        <dbReference type="ARBA" id="ARBA00011738"/>
    </source>
</evidence>
<feature type="binding site" evidence="7 9">
    <location>
        <position position="87"/>
    </location>
    <ligand>
        <name>FMN</name>
        <dbReference type="ChEBI" id="CHEBI:58210"/>
    </ligand>
</feature>
<evidence type="ECO:0000256" key="8">
    <source>
        <dbReference type="PIRSR" id="PIRSR000190-1"/>
    </source>
</evidence>
<keyword evidence="3 7" id="KW-0285">Flavoprotein</keyword>
<feature type="domain" description="Pyridoxamine 5'-phosphate oxidase N-terminal" evidence="10">
    <location>
        <begin position="39"/>
        <end position="160"/>
    </location>
</feature>
<feature type="binding site" evidence="7 9">
    <location>
        <position position="109"/>
    </location>
    <ligand>
        <name>FMN</name>
        <dbReference type="ChEBI" id="CHEBI:58210"/>
    </ligand>
</feature>
<comment type="pathway">
    <text evidence="7">Cofactor metabolism; pyridoxal 5'-phosphate salvage; pyridoxal 5'-phosphate from pyridoxamine 5'-phosphate: step 1/1.</text>
</comment>
<dbReference type="PROSITE" id="PS01064">
    <property type="entry name" value="PYRIDOX_OXIDASE"/>
    <property type="match status" value="1"/>
</dbReference>
<reference evidence="13" key="1">
    <citation type="submission" date="2016-10" db="EMBL/GenBank/DDBJ databases">
        <authorList>
            <person name="Varghese N."/>
            <person name="Submissions S."/>
        </authorList>
    </citation>
    <scope>NUCLEOTIDE SEQUENCE [LARGE SCALE GENOMIC DNA]</scope>
    <source>
        <strain evidence="13">DSM 19684</strain>
    </source>
</reference>
<dbReference type="SUPFAM" id="SSF50475">
    <property type="entry name" value="FMN-binding split barrel"/>
    <property type="match status" value="1"/>
</dbReference>
<organism evidence="12 13">
    <name type="scientific">Epilithonimonas hungarica</name>
    <dbReference type="NCBI Taxonomy" id="454006"/>
    <lineage>
        <taxon>Bacteria</taxon>
        <taxon>Pseudomonadati</taxon>
        <taxon>Bacteroidota</taxon>
        <taxon>Flavobacteriia</taxon>
        <taxon>Flavobacteriales</taxon>
        <taxon>Weeksellaceae</taxon>
        <taxon>Chryseobacterium group</taxon>
        <taxon>Epilithonimonas</taxon>
    </lineage>
</organism>
<dbReference type="Proteomes" id="UP000199203">
    <property type="component" value="Unassembled WGS sequence"/>
</dbReference>
<feature type="binding site" evidence="8">
    <location>
        <begin position="11"/>
        <end position="14"/>
    </location>
    <ligand>
        <name>substrate</name>
    </ligand>
</feature>
<dbReference type="InterPro" id="IPR012349">
    <property type="entry name" value="Split_barrel_FMN-bd"/>
</dbReference>
<proteinExistence type="inferred from homology"/>
<comment type="cofactor">
    <cofactor evidence="7 9">
        <name>FMN</name>
        <dbReference type="ChEBI" id="CHEBI:58210"/>
    </cofactor>
    <text evidence="7 9">Binds 1 FMN per subunit.</text>
</comment>
<comment type="catalytic activity">
    <reaction evidence="7">
        <text>pyridoxine 5'-phosphate + O2 = pyridoxal 5'-phosphate + H2O2</text>
        <dbReference type="Rhea" id="RHEA:15149"/>
        <dbReference type="ChEBI" id="CHEBI:15379"/>
        <dbReference type="ChEBI" id="CHEBI:16240"/>
        <dbReference type="ChEBI" id="CHEBI:58589"/>
        <dbReference type="ChEBI" id="CHEBI:597326"/>
        <dbReference type="EC" id="1.4.3.5"/>
    </reaction>
</comment>
<keyword evidence="5 7" id="KW-0560">Oxidoreductase</keyword>
<dbReference type="PANTHER" id="PTHR10851">
    <property type="entry name" value="PYRIDOXINE-5-PHOSPHATE OXIDASE"/>
    <property type="match status" value="1"/>
</dbReference>
<dbReference type="PIRSF" id="PIRSF000190">
    <property type="entry name" value="Pyd_amn-ph_oxd"/>
    <property type="match status" value="1"/>
</dbReference>
<protein>
    <recommendedName>
        <fullName evidence="7">Pyridoxine/pyridoxamine 5'-phosphate oxidase</fullName>
        <ecNumber evidence="7">1.4.3.5</ecNumber>
    </recommendedName>
    <alternativeName>
        <fullName evidence="7">PNP/PMP oxidase</fullName>
        <shortName evidence="7">PNPOx</shortName>
    </alternativeName>
    <alternativeName>
        <fullName evidence="7">Pyridoxal 5'-phosphate synthase</fullName>
    </alternativeName>
</protein>
<dbReference type="InterPro" id="IPR019740">
    <property type="entry name" value="Pyridox_Oxase_CS"/>
</dbReference>
<feature type="binding site" evidence="7 9">
    <location>
        <position position="189"/>
    </location>
    <ligand>
        <name>FMN</name>
        <dbReference type="ChEBI" id="CHEBI:58210"/>
    </ligand>
</feature>
<dbReference type="EC" id="1.4.3.5" evidence="7"/>
<feature type="binding site" evidence="7 9">
    <location>
        <position position="86"/>
    </location>
    <ligand>
        <name>FMN</name>
        <dbReference type="ChEBI" id="CHEBI:58210"/>
    </ligand>
</feature>
<feature type="binding site" evidence="7 8">
    <location>
        <begin position="195"/>
        <end position="197"/>
    </location>
    <ligand>
        <name>substrate</name>
    </ligand>
</feature>
<feature type="binding site" evidence="7 9">
    <location>
        <begin position="65"/>
        <end position="70"/>
    </location>
    <ligand>
        <name>FMN</name>
        <dbReference type="ChEBI" id="CHEBI:58210"/>
    </ligand>
</feature>
<dbReference type="STRING" id="454006.SAMN05421825_0599"/>
<evidence type="ECO:0000256" key="4">
    <source>
        <dbReference type="ARBA" id="ARBA00022643"/>
    </source>
</evidence>
<dbReference type="NCBIfam" id="NF004231">
    <property type="entry name" value="PRK05679.1"/>
    <property type="match status" value="1"/>
</dbReference>
<feature type="binding site" evidence="7 8">
    <location>
        <position position="70"/>
    </location>
    <ligand>
        <name>substrate</name>
    </ligand>
</feature>
<sequence>MNNSENLHDKRKVYDKSQLIETEIKENPIEQFRNWFLDAEENPQVSEANAMAISTVEEDGCPRTRMVLLKSYNWEGFIFYTNYDSRKGKSLEKTQKACLSFFWPSLERQIIIKANVERIAENLSDGYFHSRPKGSQLGAAVSPQSQEIPNRDFLENKLKDLEKEFEDKEIPRPENWGGYIAKPYEIEFWQGRPNRLHDRILYSLTEDFDWKVSRLAP</sequence>
<name>A0A1G7GWK1_9FLAO</name>
<evidence type="ECO:0000259" key="10">
    <source>
        <dbReference type="Pfam" id="PF01243"/>
    </source>
</evidence>
<evidence type="ECO:0000256" key="3">
    <source>
        <dbReference type="ARBA" id="ARBA00022630"/>
    </source>
</evidence>
<dbReference type="GO" id="GO:0004733">
    <property type="term" value="F:pyridoxamine phosphate oxidase activity"/>
    <property type="evidence" value="ECO:0007669"/>
    <property type="project" value="UniProtKB-UniRule"/>
</dbReference>
<dbReference type="FunFam" id="2.30.110.10:FF:000020">
    <property type="entry name" value="PNPO isoform 11"/>
    <property type="match status" value="1"/>
</dbReference>
<comment type="subunit">
    <text evidence="2 7">Homodimer.</text>
</comment>
<dbReference type="RefSeq" id="WP_089871211.1">
    <property type="nucleotide sequence ID" value="NZ_FNBH01000001.1"/>
</dbReference>
<comment type="catalytic activity">
    <reaction evidence="7">
        <text>pyridoxamine 5'-phosphate + O2 + H2O = pyridoxal 5'-phosphate + H2O2 + NH4(+)</text>
        <dbReference type="Rhea" id="RHEA:15817"/>
        <dbReference type="ChEBI" id="CHEBI:15377"/>
        <dbReference type="ChEBI" id="CHEBI:15379"/>
        <dbReference type="ChEBI" id="CHEBI:16240"/>
        <dbReference type="ChEBI" id="CHEBI:28938"/>
        <dbReference type="ChEBI" id="CHEBI:58451"/>
        <dbReference type="ChEBI" id="CHEBI:597326"/>
        <dbReference type="EC" id="1.4.3.5"/>
    </reaction>
</comment>
<comment type="function">
    <text evidence="7">Catalyzes the oxidation of either pyridoxine 5'-phosphate (PNP) or pyridoxamine 5'-phosphate (PMP) into pyridoxal 5'-phosphate (PLP).</text>
</comment>
<dbReference type="GO" id="GO:0010181">
    <property type="term" value="F:FMN binding"/>
    <property type="evidence" value="ECO:0007669"/>
    <property type="project" value="UniProtKB-UniRule"/>
</dbReference>
<evidence type="ECO:0000256" key="9">
    <source>
        <dbReference type="PIRSR" id="PIRSR000190-2"/>
    </source>
</evidence>
<evidence type="ECO:0000256" key="5">
    <source>
        <dbReference type="ARBA" id="ARBA00023002"/>
    </source>
</evidence>
<keyword evidence="13" id="KW-1185">Reference proteome</keyword>
<accession>A0A1G7GWK1</accession>
<comment type="similarity">
    <text evidence="1 7">Belongs to the pyridoxamine 5'-phosphate oxidase family.</text>
</comment>
<evidence type="ECO:0000256" key="1">
    <source>
        <dbReference type="ARBA" id="ARBA00007301"/>
    </source>
</evidence>
<comment type="pathway">
    <text evidence="7">Cofactor metabolism; pyridoxal 5'-phosphate salvage; pyridoxal 5'-phosphate from pyridoxine 5'-phosphate: step 1/1.</text>
</comment>
<evidence type="ECO:0000256" key="7">
    <source>
        <dbReference type="HAMAP-Rule" id="MF_01629"/>
    </source>
</evidence>
<dbReference type="OrthoDB" id="9780392at2"/>
<dbReference type="Pfam" id="PF01243">
    <property type="entry name" value="PNPOx_N"/>
    <property type="match status" value="1"/>
</dbReference>
<dbReference type="EMBL" id="FNBH01000001">
    <property type="protein sequence ID" value="SDE92454.1"/>
    <property type="molecule type" value="Genomic_DNA"/>
</dbReference>
<feature type="binding site" evidence="7 9">
    <location>
        <position position="199"/>
    </location>
    <ligand>
        <name>FMN</name>
        <dbReference type="ChEBI" id="CHEBI:58210"/>
    </ligand>
</feature>
<feature type="binding site" evidence="7 8">
    <location>
        <position position="127"/>
    </location>
    <ligand>
        <name>substrate</name>
    </ligand>
</feature>
<evidence type="ECO:0000313" key="13">
    <source>
        <dbReference type="Proteomes" id="UP000199203"/>
    </source>
</evidence>
<feature type="binding site" evidence="7 8">
    <location>
        <position position="131"/>
    </location>
    <ligand>
        <name>substrate</name>
    </ligand>
</feature>